<proteinExistence type="predicted"/>
<dbReference type="RefSeq" id="WP_132878412.1">
    <property type="nucleotide sequence ID" value="NZ_SLXQ01000008.1"/>
</dbReference>
<gene>
    <name evidence="1" type="ORF">EV191_108200</name>
</gene>
<reference evidence="1 2" key="1">
    <citation type="submission" date="2019-03" db="EMBL/GenBank/DDBJ databases">
        <title>Genomic Encyclopedia of Type Strains, Phase IV (KMG-IV): sequencing the most valuable type-strain genomes for metagenomic binning, comparative biology and taxonomic classification.</title>
        <authorList>
            <person name="Goeker M."/>
        </authorList>
    </citation>
    <scope>NUCLEOTIDE SEQUENCE [LARGE SCALE GENOMIC DNA]</scope>
    <source>
        <strain evidence="1 2">DSM 45765</strain>
    </source>
</reference>
<name>A0A4R2QSS2_9PSEU</name>
<keyword evidence="2" id="KW-1185">Reference proteome</keyword>
<sequence>MVHEPPTHIHVKTACVVRAPADGRLHLRLDQGSDTPGELAAWALETSHRLRAEFAVGSTLVVSFDHYDLSDHRAVAGSPRPQDP</sequence>
<accession>A0A4R2QSS2</accession>
<comment type="caution">
    <text evidence="1">The sequence shown here is derived from an EMBL/GenBank/DDBJ whole genome shotgun (WGS) entry which is preliminary data.</text>
</comment>
<dbReference type="Proteomes" id="UP000294911">
    <property type="component" value="Unassembled WGS sequence"/>
</dbReference>
<organism evidence="1 2">
    <name type="scientific">Tamaricihabitans halophyticus</name>
    <dbReference type="NCBI Taxonomy" id="1262583"/>
    <lineage>
        <taxon>Bacteria</taxon>
        <taxon>Bacillati</taxon>
        <taxon>Actinomycetota</taxon>
        <taxon>Actinomycetes</taxon>
        <taxon>Pseudonocardiales</taxon>
        <taxon>Pseudonocardiaceae</taxon>
        <taxon>Tamaricihabitans</taxon>
    </lineage>
</organism>
<dbReference type="EMBL" id="SLXQ01000008">
    <property type="protein sequence ID" value="TCP50111.1"/>
    <property type="molecule type" value="Genomic_DNA"/>
</dbReference>
<protein>
    <submittedName>
        <fullName evidence="1">Uncharacterized protein</fullName>
    </submittedName>
</protein>
<dbReference type="AlphaFoldDB" id="A0A4R2QSS2"/>
<evidence type="ECO:0000313" key="1">
    <source>
        <dbReference type="EMBL" id="TCP50111.1"/>
    </source>
</evidence>
<evidence type="ECO:0000313" key="2">
    <source>
        <dbReference type="Proteomes" id="UP000294911"/>
    </source>
</evidence>